<organism evidence="1 2">
    <name type="scientific">Candidatus Moanibacter tarae</name>
    <dbReference type="NCBI Taxonomy" id="2200854"/>
    <lineage>
        <taxon>Bacteria</taxon>
        <taxon>Pseudomonadati</taxon>
        <taxon>Verrucomicrobiota</taxon>
        <taxon>Opitutia</taxon>
        <taxon>Puniceicoccales</taxon>
        <taxon>Puniceicoccales incertae sedis</taxon>
        <taxon>Candidatus Moanibacter</taxon>
    </lineage>
</organism>
<name>A0A2Z4AHM8_9BACT</name>
<sequence length="59" mass="6564">MLRICFSGYDFGGCFPSIDVSIDSFMDPEIDDYTAFDGRWDPGPILPKDKESIVGTNVI</sequence>
<protein>
    <submittedName>
        <fullName evidence="1">Uncharacterized protein</fullName>
    </submittedName>
</protein>
<dbReference type="KEGG" id="mtar:DF168_00737"/>
<dbReference type="EMBL" id="CP029803">
    <property type="protein sequence ID" value="AWT59547.1"/>
    <property type="molecule type" value="Genomic_DNA"/>
</dbReference>
<proteinExistence type="predicted"/>
<evidence type="ECO:0000313" key="2">
    <source>
        <dbReference type="Proteomes" id="UP000247465"/>
    </source>
</evidence>
<evidence type="ECO:0000313" key="1">
    <source>
        <dbReference type="EMBL" id="AWT59547.1"/>
    </source>
</evidence>
<dbReference type="AlphaFoldDB" id="A0A2Z4AHM8"/>
<accession>A0A2Z4AHM8</accession>
<reference evidence="1 2" key="1">
    <citation type="submission" date="2018-06" db="EMBL/GenBank/DDBJ databases">
        <title>Draft Genome Sequence of a Novel Marine Bacterium Related to the Verrucomicrobia.</title>
        <authorList>
            <person name="Vosseberg J."/>
            <person name="Martijn J."/>
            <person name="Ettema T.J.G."/>
        </authorList>
    </citation>
    <scope>NUCLEOTIDE SEQUENCE [LARGE SCALE GENOMIC DNA]</scope>
    <source>
        <strain evidence="1">TARA_B100001123</strain>
    </source>
</reference>
<gene>
    <name evidence="1" type="ORF">DF168_00737</name>
</gene>
<dbReference type="Proteomes" id="UP000247465">
    <property type="component" value="Chromosome"/>
</dbReference>